<keyword evidence="1" id="KW-0472">Membrane</keyword>
<feature type="transmembrane region" description="Helical" evidence="1">
    <location>
        <begin position="201"/>
        <end position="223"/>
    </location>
</feature>
<comment type="caution">
    <text evidence="2">The sequence shown here is derived from an EMBL/GenBank/DDBJ whole genome shotgun (WGS) entry which is preliminary data.</text>
</comment>
<keyword evidence="3" id="KW-1185">Reference proteome</keyword>
<keyword evidence="1" id="KW-1133">Transmembrane helix</keyword>
<protein>
    <submittedName>
        <fullName evidence="2">Uncharacterized protein</fullName>
    </submittedName>
</protein>
<name>A0ABP1QWM3_9HEXA</name>
<dbReference type="Proteomes" id="UP001642540">
    <property type="component" value="Unassembled WGS sequence"/>
</dbReference>
<dbReference type="EMBL" id="CAXLJM020000049">
    <property type="protein sequence ID" value="CAL8113614.1"/>
    <property type="molecule type" value="Genomic_DNA"/>
</dbReference>
<evidence type="ECO:0000256" key="1">
    <source>
        <dbReference type="SAM" id="Phobius"/>
    </source>
</evidence>
<sequence>MALMCHLKKEQNHKQDLGYPAHNNTVDPTKKTLVPPLDCCPISNSEGSLQRNRRPNEIDRLQTKLQRPLNSVEIDNLYKGYRKLENCTKRRNCECYHCQLFKSTLNDDSTASNDSTSDSDNEVISTIFCECFSNQAKPVVFKNKVFGATQEFNVKTISDEPNTLSIPIFNQRYFACVKKAKVILEKLFNVVTTSFRFIGTLPIGVVTAGVKLLCHVLTILLSAMCRRRRFRKTHPDIEGKLGSVEQKQHEDYSHDILSEVTVHQTP</sequence>
<evidence type="ECO:0000313" key="3">
    <source>
        <dbReference type="Proteomes" id="UP001642540"/>
    </source>
</evidence>
<reference evidence="2 3" key="1">
    <citation type="submission" date="2024-08" db="EMBL/GenBank/DDBJ databases">
        <authorList>
            <person name="Cucini C."/>
            <person name="Frati F."/>
        </authorList>
    </citation>
    <scope>NUCLEOTIDE SEQUENCE [LARGE SCALE GENOMIC DNA]</scope>
</reference>
<organism evidence="2 3">
    <name type="scientific">Orchesella dallaii</name>
    <dbReference type="NCBI Taxonomy" id="48710"/>
    <lineage>
        <taxon>Eukaryota</taxon>
        <taxon>Metazoa</taxon>
        <taxon>Ecdysozoa</taxon>
        <taxon>Arthropoda</taxon>
        <taxon>Hexapoda</taxon>
        <taxon>Collembola</taxon>
        <taxon>Entomobryomorpha</taxon>
        <taxon>Entomobryoidea</taxon>
        <taxon>Orchesellidae</taxon>
        <taxon>Orchesellinae</taxon>
        <taxon>Orchesella</taxon>
    </lineage>
</organism>
<proteinExistence type="predicted"/>
<keyword evidence="1" id="KW-0812">Transmembrane</keyword>
<gene>
    <name evidence="2" type="ORF">ODALV1_LOCUS16096</name>
</gene>
<accession>A0ABP1QWM3</accession>
<evidence type="ECO:0000313" key="2">
    <source>
        <dbReference type="EMBL" id="CAL8113614.1"/>
    </source>
</evidence>